<accession>A0AAD7FNN9</accession>
<name>A0AAD7FNN9_9AGAR</name>
<keyword evidence="2" id="KW-1185">Reference proteome</keyword>
<sequence length="154" mass="17014">MMKMKMKEATATTMFQMAPVTTMTRKPTPTATKSRKLPSQKSLLPLLPVSSTTMTTNTVPTIGLHGYYSLSLGFSVSRHEKQTRFPRLRTLVSMNVKPRTSLLPQLLPTNLAPSQNPLWSNGLPTLVFVLICLPLPERCPAPSTQCPLPPTTRP</sequence>
<evidence type="ECO:0000313" key="1">
    <source>
        <dbReference type="EMBL" id="KAJ7634744.1"/>
    </source>
</evidence>
<protein>
    <submittedName>
        <fullName evidence="1">Uncharacterized protein</fullName>
    </submittedName>
</protein>
<evidence type="ECO:0000313" key="2">
    <source>
        <dbReference type="Proteomes" id="UP001221142"/>
    </source>
</evidence>
<dbReference type="Proteomes" id="UP001221142">
    <property type="component" value="Unassembled WGS sequence"/>
</dbReference>
<comment type="caution">
    <text evidence="1">The sequence shown here is derived from an EMBL/GenBank/DDBJ whole genome shotgun (WGS) entry which is preliminary data.</text>
</comment>
<proteinExistence type="predicted"/>
<dbReference type="EMBL" id="JARKIF010000007">
    <property type="protein sequence ID" value="KAJ7634744.1"/>
    <property type="molecule type" value="Genomic_DNA"/>
</dbReference>
<gene>
    <name evidence="1" type="ORF">FB45DRAFT_909734</name>
</gene>
<dbReference type="AlphaFoldDB" id="A0AAD7FNN9"/>
<reference evidence="1" key="1">
    <citation type="submission" date="2023-03" db="EMBL/GenBank/DDBJ databases">
        <title>Massive genome expansion in bonnet fungi (Mycena s.s.) driven by repeated elements and novel gene families across ecological guilds.</title>
        <authorList>
            <consortium name="Lawrence Berkeley National Laboratory"/>
            <person name="Harder C.B."/>
            <person name="Miyauchi S."/>
            <person name="Viragh M."/>
            <person name="Kuo A."/>
            <person name="Thoen E."/>
            <person name="Andreopoulos B."/>
            <person name="Lu D."/>
            <person name="Skrede I."/>
            <person name="Drula E."/>
            <person name="Henrissat B."/>
            <person name="Morin E."/>
            <person name="Kohler A."/>
            <person name="Barry K."/>
            <person name="LaButti K."/>
            <person name="Morin E."/>
            <person name="Salamov A."/>
            <person name="Lipzen A."/>
            <person name="Mereny Z."/>
            <person name="Hegedus B."/>
            <person name="Baldrian P."/>
            <person name="Stursova M."/>
            <person name="Weitz H."/>
            <person name="Taylor A."/>
            <person name="Grigoriev I.V."/>
            <person name="Nagy L.G."/>
            <person name="Martin F."/>
            <person name="Kauserud H."/>
        </authorList>
    </citation>
    <scope>NUCLEOTIDE SEQUENCE</scope>
    <source>
        <strain evidence="1">9284</strain>
    </source>
</reference>
<organism evidence="1 2">
    <name type="scientific">Roridomyces roridus</name>
    <dbReference type="NCBI Taxonomy" id="1738132"/>
    <lineage>
        <taxon>Eukaryota</taxon>
        <taxon>Fungi</taxon>
        <taxon>Dikarya</taxon>
        <taxon>Basidiomycota</taxon>
        <taxon>Agaricomycotina</taxon>
        <taxon>Agaricomycetes</taxon>
        <taxon>Agaricomycetidae</taxon>
        <taxon>Agaricales</taxon>
        <taxon>Marasmiineae</taxon>
        <taxon>Mycenaceae</taxon>
        <taxon>Roridomyces</taxon>
    </lineage>
</organism>